<evidence type="ECO:0008006" key="11">
    <source>
        <dbReference type="Google" id="ProtNLM"/>
    </source>
</evidence>
<dbReference type="AlphaFoldDB" id="A0A382S207"/>
<gene>
    <name evidence="10" type="ORF">METZ01_LOCUS356823</name>
</gene>
<dbReference type="PANTHER" id="PTHR11795:SF445">
    <property type="entry name" value="AMINO ACID ABC TRANSPORTER PERMEASE PROTEIN"/>
    <property type="match status" value="1"/>
</dbReference>
<evidence type="ECO:0000313" key="10">
    <source>
        <dbReference type="EMBL" id="SVD03969.1"/>
    </source>
</evidence>
<sequence>MDLYIQTLLTGLGDGAVIAGVALGLVLAYQGSGVVNFAHGAMMMYSTYIYDELRDTGDLVFPISVSGTDRVNLLGSPPGGELTAFWPAFLIALAVAAIIGLLVHLLVFRPLRGAPLLAKIVATVGVFIVLQSVVLLRFGTQNETVRAILPTDMVDILGTRIPE</sequence>
<name>A0A382S207_9ZZZZ</name>
<dbReference type="GO" id="GO:0005886">
    <property type="term" value="C:plasma membrane"/>
    <property type="evidence" value="ECO:0007669"/>
    <property type="project" value="UniProtKB-SubCell"/>
</dbReference>
<keyword evidence="4 9" id="KW-0812">Transmembrane</keyword>
<comment type="subcellular location">
    <subcellularLocation>
        <location evidence="1">Cell membrane</location>
        <topology evidence="1">Multi-pass membrane protein</topology>
    </subcellularLocation>
</comment>
<keyword evidence="3" id="KW-1003">Cell membrane</keyword>
<protein>
    <recommendedName>
        <fullName evidence="11">Branched-chain amino acid ABC transporter permease</fullName>
    </recommendedName>
</protein>
<dbReference type="GO" id="GO:0006865">
    <property type="term" value="P:amino acid transport"/>
    <property type="evidence" value="ECO:0007669"/>
    <property type="project" value="UniProtKB-KW"/>
</dbReference>
<dbReference type="InterPro" id="IPR001851">
    <property type="entry name" value="ABC_transp_permease"/>
</dbReference>
<dbReference type="InterPro" id="IPR052157">
    <property type="entry name" value="BCAA_transport_permease"/>
</dbReference>
<dbReference type="Pfam" id="PF02653">
    <property type="entry name" value="BPD_transp_2"/>
    <property type="match status" value="1"/>
</dbReference>
<keyword evidence="6 9" id="KW-1133">Transmembrane helix</keyword>
<accession>A0A382S207</accession>
<feature type="non-terminal residue" evidence="10">
    <location>
        <position position="163"/>
    </location>
</feature>
<organism evidence="10">
    <name type="scientific">marine metagenome</name>
    <dbReference type="NCBI Taxonomy" id="408172"/>
    <lineage>
        <taxon>unclassified sequences</taxon>
        <taxon>metagenomes</taxon>
        <taxon>ecological metagenomes</taxon>
    </lineage>
</organism>
<proteinExistence type="inferred from homology"/>
<evidence type="ECO:0000256" key="1">
    <source>
        <dbReference type="ARBA" id="ARBA00004651"/>
    </source>
</evidence>
<dbReference type="EMBL" id="UINC01125853">
    <property type="protein sequence ID" value="SVD03969.1"/>
    <property type="molecule type" value="Genomic_DNA"/>
</dbReference>
<reference evidence="10" key="1">
    <citation type="submission" date="2018-05" db="EMBL/GenBank/DDBJ databases">
        <authorList>
            <person name="Lanie J.A."/>
            <person name="Ng W.-L."/>
            <person name="Kazmierczak K.M."/>
            <person name="Andrzejewski T.M."/>
            <person name="Davidsen T.M."/>
            <person name="Wayne K.J."/>
            <person name="Tettelin H."/>
            <person name="Glass J.I."/>
            <person name="Rusch D."/>
            <person name="Podicherti R."/>
            <person name="Tsui H.-C.T."/>
            <person name="Winkler M.E."/>
        </authorList>
    </citation>
    <scope>NUCLEOTIDE SEQUENCE</scope>
</reference>
<keyword evidence="2" id="KW-0813">Transport</keyword>
<keyword evidence="7 9" id="KW-0472">Membrane</keyword>
<feature type="transmembrane region" description="Helical" evidence="9">
    <location>
        <begin position="120"/>
        <end position="139"/>
    </location>
</feature>
<evidence type="ECO:0000256" key="5">
    <source>
        <dbReference type="ARBA" id="ARBA00022970"/>
    </source>
</evidence>
<keyword evidence="5" id="KW-0029">Amino-acid transport</keyword>
<comment type="similarity">
    <text evidence="8">Belongs to the binding-protein-dependent transport system permease family. LivHM subfamily.</text>
</comment>
<evidence type="ECO:0000256" key="9">
    <source>
        <dbReference type="SAM" id="Phobius"/>
    </source>
</evidence>
<evidence type="ECO:0000256" key="3">
    <source>
        <dbReference type="ARBA" id="ARBA00022475"/>
    </source>
</evidence>
<evidence type="ECO:0000256" key="6">
    <source>
        <dbReference type="ARBA" id="ARBA00022989"/>
    </source>
</evidence>
<feature type="transmembrane region" description="Helical" evidence="9">
    <location>
        <begin position="84"/>
        <end position="108"/>
    </location>
</feature>
<evidence type="ECO:0000256" key="8">
    <source>
        <dbReference type="ARBA" id="ARBA00037998"/>
    </source>
</evidence>
<dbReference type="GO" id="GO:0022857">
    <property type="term" value="F:transmembrane transporter activity"/>
    <property type="evidence" value="ECO:0007669"/>
    <property type="project" value="InterPro"/>
</dbReference>
<evidence type="ECO:0000256" key="7">
    <source>
        <dbReference type="ARBA" id="ARBA00023136"/>
    </source>
</evidence>
<evidence type="ECO:0000256" key="2">
    <source>
        <dbReference type="ARBA" id="ARBA00022448"/>
    </source>
</evidence>
<evidence type="ECO:0000256" key="4">
    <source>
        <dbReference type="ARBA" id="ARBA00022692"/>
    </source>
</evidence>
<dbReference type="PANTHER" id="PTHR11795">
    <property type="entry name" value="BRANCHED-CHAIN AMINO ACID TRANSPORT SYSTEM PERMEASE PROTEIN LIVH"/>
    <property type="match status" value="1"/>
</dbReference>
<feature type="transmembrane region" description="Helical" evidence="9">
    <location>
        <begin position="7"/>
        <end position="29"/>
    </location>
</feature>